<feature type="transmembrane region" description="Helical" evidence="7">
    <location>
        <begin position="315"/>
        <end position="335"/>
    </location>
</feature>
<evidence type="ECO:0000256" key="2">
    <source>
        <dbReference type="ARBA" id="ARBA00022723"/>
    </source>
</evidence>
<dbReference type="EC" id="3.4.24.-" evidence="9"/>
<organism evidence="9 10">
    <name type="scientific">Dactylosporangium cerinum</name>
    <dbReference type="NCBI Taxonomy" id="1434730"/>
    <lineage>
        <taxon>Bacteria</taxon>
        <taxon>Bacillati</taxon>
        <taxon>Actinomycetota</taxon>
        <taxon>Actinomycetes</taxon>
        <taxon>Micromonosporales</taxon>
        <taxon>Micromonosporaceae</taxon>
        <taxon>Dactylosporangium</taxon>
    </lineage>
</organism>
<reference evidence="10" key="1">
    <citation type="journal article" date="2019" name="Int. J. Syst. Evol. Microbiol.">
        <title>The Global Catalogue of Microorganisms (GCM) 10K type strain sequencing project: providing services to taxonomists for standard genome sequencing and annotation.</title>
        <authorList>
            <consortium name="The Broad Institute Genomics Platform"/>
            <consortium name="The Broad Institute Genome Sequencing Center for Infectious Disease"/>
            <person name="Wu L."/>
            <person name="Ma J."/>
        </authorList>
    </citation>
    <scope>NUCLEOTIDE SEQUENCE [LARGE SCALE GENOMIC DNA]</scope>
    <source>
        <strain evidence="10">CGMCC 4.7152</strain>
    </source>
</reference>
<comment type="similarity">
    <text evidence="6">Belongs to the peptidase M48 family.</text>
</comment>
<evidence type="ECO:0000256" key="3">
    <source>
        <dbReference type="ARBA" id="ARBA00022801"/>
    </source>
</evidence>
<gene>
    <name evidence="9" type="ORF">ACFPIJ_36630</name>
</gene>
<proteinExistence type="inferred from homology"/>
<feature type="transmembrane region" description="Helical" evidence="7">
    <location>
        <begin position="408"/>
        <end position="425"/>
    </location>
</feature>
<keyword evidence="4 6" id="KW-0862">Zinc</keyword>
<keyword evidence="3 6" id="KW-0378">Hydrolase</keyword>
<evidence type="ECO:0000313" key="9">
    <source>
        <dbReference type="EMBL" id="MFC5003343.1"/>
    </source>
</evidence>
<name>A0ABV9W466_9ACTN</name>
<evidence type="ECO:0000256" key="5">
    <source>
        <dbReference type="ARBA" id="ARBA00023049"/>
    </source>
</evidence>
<feature type="transmembrane region" description="Helical" evidence="7">
    <location>
        <begin position="170"/>
        <end position="189"/>
    </location>
</feature>
<evidence type="ECO:0000256" key="6">
    <source>
        <dbReference type="RuleBase" id="RU003983"/>
    </source>
</evidence>
<dbReference type="Pfam" id="PF01435">
    <property type="entry name" value="Peptidase_M48"/>
    <property type="match status" value="1"/>
</dbReference>
<feature type="transmembrane region" description="Helical" evidence="7">
    <location>
        <begin position="347"/>
        <end position="364"/>
    </location>
</feature>
<keyword evidence="2" id="KW-0479">Metal-binding</keyword>
<protein>
    <submittedName>
        <fullName evidence="9">M48 family metalloprotease</fullName>
        <ecNumber evidence="9">3.4.24.-</ecNumber>
    </submittedName>
</protein>
<dbReference type="EMBL" id="JBHSIU010000050">
    <property type="protein sequence ID" value="MFC5003343.1"/>
    <property type="molecule type" value="Genomic_DNA"/>
</dbReference>
<keyword evidence="7" id="KW-1133">Transmembrane helix</keyword>
<evidence type="ECO:0000256" key="4">
    <source>
        <dbReference type="ARBA" id="ARBA00022833"/>
    </source>
</evidence>
<keyword evidence="5 6" id="KW-0482">Metalloprotease</keyword>
<feature type="transmembrane region" description="Helical" evidence="7">
    <location>
        <begin position="195"/>
        <end position="217"/>
    </location>
</feature>
<evidence type="ECO:0000256" key="1">
    <source>
        <dbReference type="ARBA" id="ARBA00022670"/>
    </source>
</evidence>
<keyword evidence="10" id="KW-1185">Reference proteome</keyword>
<comment type="cofactor">
    <cofactor evidence="6">
        <name>Zn(2+)</name>
        <dbReference type="ChEBI" id="CHEBI:29105"/>
    </cofactor>
    <text evidence="6">Binds 1 zinc ion per subunit.</text>
</comment>
<keyword evidence="1 6" id="KW-0645">Protease</keyword>
<feature type="domain" description="Peptidase M48" evidence="8">
    <location>
        <begin position="109"/>
        <end position="264"/>
    </location>
</feature>
<dbReference type="Proteomes" id="UP001595912">
    <property type="component" value="Unassembled WGS sequence"/>
</dbReference>
<feature type="transmembrane region" description="Helical" evidence="7">
    <location>
        <begin position="384"/>
        <end position="401"/>
    </location>
</feature>
<dbReference type="InterPro" id="IPR001915">
    <property type="entry name" value="Peptidase_M48"/>
</dbReference>
<dbReference type="RefSeq" id="WP_380122277.1">
    <property type="nucleotide sequence ID" value="NZ_JBHSIU010000050.1"/>
</dbReference>
<keyword evidence="7" id="KW-0472">Membrane</keyword>
<keyword evidence="7" id="KW-0812">Transmembrane</keyword>
<feature type="transmembrane region" description="Helical" evidence="7">
    <location>
        <begin position="27"/>
        <end position="48"/>
    </location>
</feature>
<comment type="caution">
    <text evidence="9">The sequence shown here is derived from an EMBL/GenBank/DDBJ whole genome shotgun (WGS) entry which is preliminary data.</text>
</comment>
<sequence length="429" mass="45805">MADTLLDAAPSPDLSGALNRSGRLRGYATMMLAVGGIVLAWRIIFVPAGQSADQLPVFAIALNVVGVNWVAKQMARRPWRRARNVPDFSPAATIWSTRYGMRPIPVIVKASPRPPGAVVRGWKRGTAVVINVKTAVRWNREPRKRDVQLAHELAHIQAGDHHLYYRSRAFVGHSVACLLLIAYVFHWNGDPVSQVAFFGARVGLLTALTLVVGRAYLRFREHAADVSAASMLGDVSAVQAELPGTMEEPWWNRILGLHPSPGRRRAVVGDPGLLLAADRWSYLLLGASAGLLTSAIEQFLYPLVRAAGGTSERTVIDAAVVVGIVLAVVTPPAVVAHISVVRSPTGVLGRAILLYGSLVAGLLLLNPGQQIPDTVLDPGCWSRVGLVVAIGAAVTTAGALLPGRAATIVLRFVVFASTLAMPITVSRTF</sequence>
<feature type="transmembrane region" description="Helical" evidence="7">
    <location>
        <begin position="282"/>
        <end position="303"/>
    </location>
</feature>
<feature type="transmembrane region" description="Helical" evidence="7">
    <location>
        <begin position="54"/>
        <end position="71"/>
    </location>
</feature>
<accession>A0ABV9W466</accession>
<evidence type="ECO:0000256" key="7">
    <source>
        <dbReference type="SAM" id="Phobius"/>
    </source>
</evidence>
<evidence type="ECO:0000313" key="10">
    <source>
        <dbReference type="Proteomes" id="UP001595912"/>
    </source>
</evidence>
<evidence type="ECO:0000259" key="8">
    <source>
        <dbReference type="Pfam" id="PF01435"/>
    </source>
</evidence>
<dbReference type="GO" id="GO:0008237">
    <property type="term" value="F:metallopeptidase activity"/>
    <property type="evidence" value="ECO:0007669"/>
    <property type="project" value="UniProtKB-KW"/>
</dbReference>